<dbReference type="SUPFAM" id="SSF51730">
    <property type="entry name" value="FAD-linked oxidoreductase"/>
    <property type="match status" value="1"/>
</dbReference>
<evidence type="ECO:0000256" key="7">
    <source>
        <dbReference type="ARBA" id="ARBA00023002"/>
    </source>
</evidence>
<dbReference type="InterPro" id="IPR003171">
    <property type="entry name" value="Mehydrof_redctse-like"/>
</dbReference>
<name>A0A0H3FZX6_ZYMMA</name>
<proteinExistence type="inferred from homology"/>
<keyword evidence="5 12" id="KW-0285">Flavoprotein</keyword>
<comment type="pathway">
    <text evidence="2 12">One-carbon metabolism; tetrahydrofolate interconversion.</text>
</comment>
<keyword evidence="7 12" id="KW-0560">Oxidoreductase</keyword>
<dbReference type="HOGENOM" id="CLU_025841_0_0_5"/>
<keyword evidence="9" id="KW-0486">Methionine biosynthesis</keyword>
<evidence type="ECO:0000256" key="2">
    <source>
        <dbReference type="ARBA" id="ARBA00004777"/>
    </source>
</evidence>
<dbReference type="PANTHER" id="PTHR45754:SF3">
    <property type="entry name" value="METHYLENETETRAHYDROFOLATE REDUCTASE (NADPH)"/>
    <property type="match status" value="1"/>
</dbReference>
<dbReference type="GO" id="GO:0005829">
    <property type="term" value="C:cytosol"/>
    <property type="evidence" value="ECO:0007669"/>
    <property type="project" value="InterPro"/>
</dbReference>
<evidence type="ECO:0000256" key="11">
    <source>
        <dbReference type="ARBA" id="ARBA00048628"/>
    </source>
</evidence>
<dbReference type="GO" id="GO:0035999">
    <property type="term" value="P:tetrahydrofolate interconversion"/>
    <property type="evidence" value="ECO:0007669"/>
    <property type="project" value="UniProtKB-UniPathway"/>
</dbReference>
<dbReference type="Pfam" id="PF02219">
    <property type="entry name" value="MTHFR"/>
    <property type="match status" value="1"/>
</dbReference>
<comment type="pathway">
    <text evidence="10">Amino-acid biosynthesis; L-methionine biosynthesis via de novo pathway.</text>
</comment>
<evidence type="ECO:0000256" key="4">
    <source>
        <dbReference type="ARBA" id="ARBA00022605"/>
    </source>
</evidence>
<evidence type="ECO:0000256" key="8">
    <source>
        <dbReference type="ARBA" id="ARBA00023027"/>
    </source>
</evidence>
<comment type="catalytic activity">
    <reaction evidence="11">
        <text>(6S)-5-methyl-5,6,7,8-tetrahydrofolate + NAD(+) = (6R)-5,10-methylene-5,6,7,8-tetrahydrofolate + NADH + H(+)</text>
        <dbReference type="Rhea" id="RHEA:19821"/>
        <dbReference type="ChEBI" id="CHEBI:15378"/>
        <dbReference type="ChEBI" id="CHEBI:15636"/>
        <dbReference type="ChEBI" id="CHEBI:18608"/>
        <dbReference type="ChEBI" id="CHEBI:57540"/>
        <dbReference type="ChEBI" id="CHEBI:57945"/>
        <dbReference type="EC" id="1.5.1.54"/>
    </reaction>
    <physiologicalReaction direction="right-to-left" evidence="11">
        <dbReference type="Rhea" id="RHEA:19823"/>
    </physiologicalReaction>
</comment>
<evidence type="ECO:0000256" key="1">
    <source>
        <dbReference type="ARBA" id="ARBA00001974"/>
    </source>
</evidence>
<evidence type="ECO:0000256" key="10">
    <source>
        <dbReference type="ARBA" id="ARBA00034478"/>
    </source>
</evidence>
<evidence type="ECO:0000256" key="6">
    <source>
        <dbReference type="ARBA" id="ARBA00022827"/>
    </source>
</evidence>
<dbReference type="GO" id="GO:0106312">
    <property type="term" value="F:methylenetetrahydrofolate reductase (NADH) activity"/>
    <property type="evidence" value="ECO:0007669"/>
    <property type="project" value="UniProtKB-EC"/>
</dbReference>
<comment type="cofactor">
    <cofactor evidence="1 12">
        <name>FAD</name>
        <dbReference type="ChEBI" id="CHEBI:57692"/>
    </cofactor>
</comment>
<dbReference type="AlphaFoldDB" id="A0A0H3FZX6"/>
<accession>A0A0H3FZX6</accession>
<organism evidence="13 14">
    <name type="scientific">Zymomonas mobilis subsp. mobilis (strain ATCC 10988 / DSM 424 / LMG 404 / NCIMB 8938 / NRRL B-806 / ZM1)</name>
    <dbReference type="NCBI Taxonomy" id="555217"/>
    <lineage>
        <taxon>Bacteria</taxon>
        <taxon>Pseudomonadati</taxon>
        <taxon>Pseudomonadota</taxon>
        <taxon>Alphaproteobacteria</taxon>
        <taxon>Sphingomonadales</taxon>
        <taxon>Zymomonadaceae</taxon>
        <taxon>Zymomonas</taxon>
    </lineage>
</organism>
<gene>
    <name evidence="13" type="ordered locus">Zmob_1397</name>
</gene>
<dbReference type="InterPro" id="IPR029041">
    <property type="entry name" value="FAD-linked_oxidoreductase-like"/>
</dbReference>
<dbReference type="RefSeq" id="WP_011241488.1">
    <property type="nucleotide sequence ID" value="NC_017262.1"/>
</dbReference>
<dbReference type="eggNOG" id="COG0685">
    <property type="taxonomic scope" value="Bacteria"/>
</dbReference>
<comment type="similarity">
    <text evidence="3 12">Belongs to the methylenetetrahydrofolate reductase family.</text>
</comment>
<dbReference type="GO" id="GO:0071949">
    <property type="term" value="F:FAD binding"/>
    <property type="evidence" value="ECO:0007669"/>
    <property type="project" value="TreeGrafter"/>
</dbReference>
<reference evidence="13 14" key="1">
    <citation type="journal article" date="2011" name="J. Bacteriol.">
        <title>Genome sequence of the ethanol-producing Zymomonas mobilis subsp. mobilis lectotype strain ATCC 10988.</title>
        <authorList>
            <person name="Pappas K.M."/>
            <person name="Kouvelis V.N."/>
            <person name="Saunders E."/>
            <person name="Brettin T.S."/>
            <person name="Bruce D."/>
            <person name="Detter C."/>
            <person name="Balakireva M."/>
            <person name="Han C.S."/>
            <person name="Savvakis G."/>
            <person name="Kyrpides N.C."/>
            <person name="Typas M.A."/>
        </authorList>
    </citation>
    <scope>NUCLEOTIDE SEQUENCE [LARGE SCALE GENOMIC DNA]</scope>
    <source>
        <strain evidence="14">ATCC 10988 / DSM 424 / CCUG 17860 / LMG 404 / NCIMB 8938 / NRRL B-806 / ZM1</strain>
    </source>
</reference>
<dbReference type="KEGG" id="zmm:Zmob_1397"/>
<evidence type="ECO:0000313" key="13">
    <source>
        <dbReference type="EMBL" id="AEH63217.1"/>
    </source>
</evidence>
<dbReference type="EC" id="1.5.1.54" evidence="12"/>
<dbReference type="GO" id="GO:0009086">
    <property type="term" value="P:methionine biosynthetic process"/>
    <property type="evidence" value="ECO:0007669"/>
    <property type="project" value="UniProtKB-KW"/>
</dbReference>
<protein>
    <recommendedName>
        <fullName evidence="12">Methylenetetrahydrofolate reductase</fullName>
        <ecNumber evidence="12">1.5.1.54</ecNumber>
    </recommendedName>
</protein>
<evidence type="ECO:0000256" key="9">
    <source>
        <dbReference type="ARBA" id="ARBA00023167"/>
    </source>
</evidence>
<dbReference type="PANTHER" id="PTHR45754">
    <property type="entry name" value="METHYLENETETRAHYDROFOLATE REDUCTASE"/>
    <property type="match status" value="1"/>
</dbReference>
<keyword evidence="4" id="KW-0028">Amino-acid biosynthesis</keyword>
<keyword evidence="6 12" id="KW-0274">FAD</keyword>
<evidence type="ECO:0000256" key="5">
    <source>
        <dbReference type="ARBA" id="ARBA00022630"/>
    </source>
</evidence>
<dbReference type="NCBIfam" id="TIGR00676">
    <property type="entry name" value="fadh2"/>
    <property type="match status" value="1"/>
</dbReference>
<sequence length="301" mass="33441">MERILRENPNFVAEPFLGEKEPHISFEFFPPKNEEADKLLWQSVERLAPLKPRFMSVTYGAGGSTRERTRATVTRIARETTIPAVAHLTCVNASRDEIDDIARDYWDAGIRHIVALRGDPPGGERFQARPDGYANAVELVEGLKRIAPFEISVACYPETHPQALSPEADIEFLKRKFDAGATRAISQFFLSADVFLRFRDRVAAAGITAEILPGIMPTSNISGLRRMADSCGIAIPEKLGRLMESLDKDDPSVKQMVSMAVTSDLCSQLAREGVDSFHFYTMNRAEITSALCRLLGRQPVA</sequence>
<dbReference type="OrthoDB" id="9812555at2"/>
<dbReference type="InterPro" id="IPR004620">
    <property type="entry name" value="MTHF_reductase_bac"/>
</dbReference>
<dbReference type="UniPathway" id="UPA00193"/>
<evidence type="ECO:0000256" key="3">
    <source>
        <dbReference type="ARBA" id="ARBA00006743"/>
    </source>
</evidence>
<keyword evidence="8" id="KW-0520">NAD</keyword>
<evidence type="ECO:0000313" key="14">
    <source>
        <dbReference type="Proteomes" id="UP000001494"/>
    </source>
</evidence>
<dbReference type="CDD" id="cd00537">
    <property type="entry name" value="MTHFR"/>
    <property type="match status" value="1"/>
</dbReference>
<dbReference type="GeneID" id="79904931"/>
<evidence type="ECO:0000256" key="12">
    <source>
        <dbReference type="RuleBase" id="RU003862"/>
    </source>
</evidence>
<dbReference type="EMBL" id="CP002850">
    <property type="protein sequence ID" value="AEH63217.1"/>
    <property type="molecule type" value="Genomic_DNA"/>
</dbReference>
<dbReference type="Proteomes" id="UP000001494">
    <property type="component" value="Chromosome"/>
</dbReference>
<dbReference type="Gene3D" id="3.20.20.220">
    <property type="match status" value="1"/>
</dbReference>